<evidence type="ECO:0000313" key="1">
    <source>
        <dbReference type="EMBL" id="CAH0555193.1"/>
    </source>
</evidence>
<accession>A0A9P0FHM0</accession>
<proteinExistence type="predicted"/>
<dbReference type="EMBL" id="OV121135">
    <property type="protein sequence ID" value="CAH0555193.1"/>
    <property type="molecule type" value="Genomic_DNA"/>
</dbReference>
<sequence length="176" mass="19922">MALQPSEANKLISSYSPDEALALMVDLKLTKHQYIAMQKGANKRNVNLYPPYYLVLQSKVKCYPNEIVILENSAEIRLQKLFWFEILEHKPAISSLLLQLECKGGLDGSGSHSMYKQKLFSENFNTNDADILLSSLVPLRLHFKNKDNDQTVVVWQNPGAHLQDFAGPFVLNSATR</sequence>
<evidence type="ECO:0000313" key="2">
    <source>
        <dbReference type="Proteomes" id="UP001154078"/>
    </source>
</evidence>
<reference evidence="1" key="1">
    <citation type="submission" date="2021-12" db="EMBL/GenBank/DDBJ databases">
        <authorList>
            <person name="King R."/>
        </authorList>
    </citation>
    <scope>NUCLEOTIDE SEQUENCE</scope>
</reference>
<dbReference type="Proteomes" id="UP001154078">
    <property type="component" value="Chromosome 4"/>
</dbReference>
<gene>
    <name evidence="1" type="ORF">MELIAE_LOCUS6620</name>
</gene>
<dbReference type="OrthoDB" id="6768364at2759"/>
<name>A0A9P0FHM0_BRAAE</name>
<dbReference type="AlphaFoldDB" id="A0A9P0FHM0"/>
<protein>
    <submittedName>
        <fullName evidence="1">Uncharacterized protein</fullName>
    </submittedName>
</protein>
<keyword evidence="2" id="KW-1185">Reference proteome</keyword>
<organism evidence="1 2">
    <name type="scientific">Brassicogethes aeneus</name>
    <name type="common">Rape pollen beetle</name>
    <name type="synonym">Meligethes aeneus</name>
    <dbReference type="NCBI Taxonomy" id="1431903"/>
    <lineage>
        <taxon>Eukaryota</taxon>
        <taxon>Metazoa</taxon>
        <taxon>Ecdysozoa</taxon>
        <taxon>Arthropoda</taxon>
        <taxon>Hexapoda</taxon>
        <taxon>Insecta</taxon>
        <taxon>Pterygota</taxon>
        <taxon>Neoptera</taxon>
        <taxon>Endopterygota</taxon>
        <taxon>Coleoptera</taxon>
        <taxon>Polyphaga</taxon>
        <taxon>Cucujiformia</taxon>
        <taxon>Nitidulidae</taxon>
        <taxon>Meligethinae</taxon>
        <taxon>Brassicogethes</taxon>
    </lineage>
</organism>